<dbReference type="GO" id="GO:0001100">
    <property type="term" value="P:negative regulation of exit from mitosis"/>
    <property type="evidence" value="ECO:0007669"/>
    <property type="project" value="InterPro"/>
</dbReference>
<feature type="region of interest" description="Disordered" evidence="1">
    <location>
        <begin position="557"/>
        <end position="698"/>
    </location>
</feature>
<dbReference type="GeneID" id="25266936"/>
<feature type="region of interest" description="Disordered" evidence="1">
    <location>
        <begin position="449"/>
        <end position="539"/>
    </location>
</feature>
<dbReference type="PANTHER" id="PTHR35140">
    <property type="entry name" value="MITOTIC CHECK POINT PROTEIN BFA1"/>
    <property type="match status" value="1"/>
</dbReference>
<protein>
    <submittedName>
        <fullName evidence="2">Uncharacterized protein</fullName>
    </submittedName>
</protein>
<sequence length="1329" mass="139133">MAFAAQIRPSLPVEDWDAEFADASDAGSTDGDAQKLTSLALLPGDDEGARDQGWGARRSGLGSATHGIGSGDADEDDSDQHDTIKLSQLESSTLAQLREVSQVSRAAAAASTGALCGASLATSSTMTPTATSIMPQHAEDSEDWDTDLQPVHGHPSLYLHLPARVAVAVGSGSELNRTFHEEFGFDDEVDNPFAFRSSRHVRRDRDGGESASASGRSVASSSAGEFGGGGGAGSTALSSTEWTEPESPSFSSATPSSSKPSPSTTRSSPASCSRILPSSQAHQSYQYQQHQQKTVSVVASAVLRKASRSFGHFPGDNADRARAKGMLGVDAPFETADNDLEDAFEMDVSLQQLSLSPSLLHYKTRDGALRNSNGGVGFASARDSLPISSAAASGAEGDSFSTRSSSPEPPLRSKRSAGAAGAAFGLKNYASSLRLLSSYPSSDAANWRQSSKASLSDPSSKEEPSRSRRPAVDADADDDDDEEGDDNSHDEREDEEHPWEGLEIPPERPAPAVSSSSVPFTPLKISSEAQQPNKAARSFDANSLKAMLRARKKGLLIPDAFGSSASRRGSASPVSPRTAGASGEEMLNGLVITDDSDLSPHRLRARKDRNADASAIARRQPGKERSADASKQQRAASGSVLIPGKGNGVARPPQARDSAAGTASHPFSRKASMPDLGQATNTASRSAGGSGRGSLNVKGDRLQAPENVASSQMASTAEVAAVAAGVFVAPAGALPKKLFSPVSQIFTRALTSTDAFKTWRPQASVPTAQTLSAVAARVASTSVSADDGFSKAPEPSKAPKAPAQSQITKRRAPIAVRYSVSTASLRQPASISSDRLPIRVDTLLAPTTAVASSSSPSAMPGSPVCGRLVPPVENISEVISAPMEAGRNGNGANTSTAPPLAAAPQMLRHPKRLRNYGDGMELDVFDDLPLQRVAEHGHRFRQPTIEHRPIRASGRLAARGLQQALGVPLVAPPKASSHALSPQAQSQAQAHAVSLHRPHTPGKTKDDGSGTGSATATTAGTSTPAGKARSRTRKRKAKGKESRKPMLIKNLGGAPSTPKSVGEMRWNPKSQRWEGNEMDLKSFDEVLGPSARPALITQFSSSTSGHHSLQLQQGKADLTAPSALNRVWPSQDRIASAPLIASESPSSKDESFASAIAVTATVSKLPRRTTAAAATIVGEMRFDPVQMRWVKASGEEEEDIFADLCDGGGSDHEEERVDNEDIAPWDESTSQEKMVFAASACTDASSADDGSASGDVVDALQSRMLVPEELQLACREAERVHAAEIGPLISVAAAASATATRAEGVDRGAPPDRRHLWLLFTLLQARRGA</sequence>
<name>A0A066V956_TILAU</name>
<feature type="region of interest" description="Disordered" evidence="1">
    <location>
        <begin position="1"/>
        <end position="84"/>
    </location>
</feature>
<comment type="caution">
    <text evidence="2">The sequence shown here is derived from an EMBL/GenBank/DDBJ whole genome shotgun (WGS) entry which is preliminary data.</text>
</comment>
<feature type="region of interest" description="Disordered" evidence="1">
    <location>
        <begin position="200"/>
        <end position="288"/>
    </location>
</feature>
<feature type="compositionally biased region" description="Low complexity" evidence="1">
    <location>
        <begin position="510"/>
        <end position="519"/>
    </location>
</feature>
<dbReference type="GO" id="GO:0005096">
    <property type="term" value="F:GTPase activator activity"/>
    <property type="evidence" value="ECO:0007669"/>
    <property type="project" value="InterPro"/>
</dbReference>
<dbReference type="InParanoid" id="A0A066V956"/>
<dbReference type="GO" id="GO:0044732">
    <property type="term" value="C:mitotic spindle pole body"/>
    <property type="evidence" value="ECO:0007669"/>
    <property type="project" value="TreeGrafter"/>
</dbReference>
<feature type="compositionally biased region" description="Low complexity" evidence="1">
    <location>
        <begin position="785"/>
        <end position="806"/>
    </location>
</feature>
<dbReference type="Proteomes" id="UP000027361">
    <property type="component" value="Unassembled WGS sequence"/>
</dbReference>
<dbReference type="OrthoDB" id="19159at2759"/>
<keyword evidence="3" id="KW-1185">Reference proteome</keyword>
<dbReference type="RefSeq" id="XP_013240651.1">
    <property type="nucleotide sequence ID" value="XM_013385197.1"/>
</dbReference>
<feature type="compositionally biased region" description="Basic and acidic residues" evidence="1">
    <location>
        <begin position="459"/>
        <end position="472"/>
    </location>
</feature>
<feature type="compositionally biased region" description="Low complexity" evidence="1">
    <location>
        <begin position="975"/>
        <end position="992"/>
    </location>
</feature>
<proteinExistence type="predicted"/>
<dbReference type="PANTHER" id="PTHR35140:SF1">
    <property type="entry name" value="MITOTIC CHECK POINT PROTEIN BFA1"/>
    <property type="match status" value="1"/>
</dbReference>
<evidence type="ECO:0000256" key="1">
    <source>
        <dbReference type="SAM" id="MobiDB-lite"/>
    </source>
</evidence>
<dbReference type="STRING" id="1037660.A0A066V956"/>
<feature type="compositionally biased region" description="Low complexity" evidence="1">
    <location>
        <begin position="562"/>
        <end position="572"/>
    </location>
</feature>
<accession>A0A066V956</accession>
<feature type="compositionally biased region" description="Low complexity" evidence="1">
    <location>
        <begin position="390"/>
        <end position="401"/>
    </location>
</feature>
<reference evidence="2 3" key="1">
    <citation type="submission" date="2014-05" db="EMBL/GenBank/DDBJ databases">
        <title>Draft genome sequence of a rare smut relative, Tilletiaria anomala UBC 951.</title>
        <authorList>
            <consortium name="DOE Joint Genome Institute"/>
            <person name="Toome M."/>
            <person name="Kuo A."/>
            <person name="Henrissat B."/>
            <person name="Lipzen A."/>
            <person name="Tritt A."/>
            <person name="Yoshinaga Y."/>
            <person name="Zane M."/>
            <person name="Barry K."/>
            <person name="Grigoriev I.V."/>
            <person name="Spatafora J.W."/>
            <person name="Aimea M.C."/>
        </authorList>
    </citation>
    <scope>NUCLEOTIDE SEQUENCE [LARGE SCALE GENOMIC DNA]</scope>
    <source>
        <strain evidence="2 3">UBC 951</strain>
    </source>
</reference>
<gene>
    <name evidence="2" type="ORF">K437DRAFT_28292</name>
</gene>
<evidence type="ECO:0000313" key="3">
    <source>
        <dbReference type="Proteomes" id="UP000027361"/>
    </source>
</evidence>
<feature type="compositionally biased region" description="Acidic residues" evidence="1">
    <location>
        <begin position="474"/>
        <end position="485"/>
    </location>
</feature>
<dbReference type="HOGENOM" id="CLU_259210_0_0_1"/>
<feature type="region of interest" description="Disordered" evidence="1">
    <location>
        <begin position="124"/>
        <end position="143"/>
    </location>
</feature>
<feature type="region of interest" description="Disordered" evidence="1">
    <location>
        <begin position="390"/>
        <end position="416"/>
    </location>
</feature>
<feature type="region of interest" description="Disordered" evidence="1">
    <location>
        <begin position="972"/>
        <end position="1065"/>
    </location>
</feature>
<feature type="compositionally biased region" description="Low complexity" evidence="1">
    <location>
        <begin position="234"/>
        <end position="288"/>
    </location>
</feature>
<dbReference type="InterPro" id="IPR034586">
    <property type="entry name" value="Bfa1/Byr4"/>
</dbReference>
<feature type="compositionally biased region" description="Basic residues" evidence="1">
    <location>
        <begin position="1028"/>
        <end position="1038"/>
    </location>
</feature>
<dbReference type="GO" id="GO:1990334">
    <property type="term" value="C:Bfa1-Bub2 complex"/>
    <property type="evidence" value="ECO:0007669"/>
    <property type="project" value="InterPro"/>
</dbReference>
<organism evidence="2 3">
    <name type="scientific">Tilletiaria anomala (strain ATCC 24038 / CBS 436.72 / UBC 951)</name>
    <dbReference type="NCBI Taxonomy" id="1037660"/>
    <lineage>
        <taxon>Eukaryota</taxon>
        <taxon>Fungi</taxon>
        <taxon>Dikarya</taxon>
        <taxon>Basidiomycota</taxon>
        <taxon>Ustilaginomycotina</taxon>
        <taxon>Exobasidiomycetes</taxon>
        <taxon>Georgefischeriales</taxon>
        <taxon>Tilletiariaceae</taxon>
        <taxon>Tilletiaria</taxon>
    </lineage>
</organism>
<feature type="compositionally biased region" description="Low complexity" evidence="1">
    <location>
        <begin position="209"/>
        <end position="224"/>
    </location>
</feature>
<feature type="compositionally biased region" description="Low complexity" evidence="1">
    <location>
        <begin position="1012"/>
        <end position="1027"/>
    </location>
</feature>
<dbReference type="EMBL" id="JMSN01000121">
    <property type="protein sequence ID" value="KDN38272.1"/>
    <property type="molecule type" value="Genomic_DNA"/>
</dbReference>
<evidence type="ECO:0000313" key="2">
    <source>
        <dbReference type="EMBL" id="KDN38272.1"/>
    </source>
</evidence>
<feature type="region of interest" description="Disordered" evidence="1">
    <location>
        <begin position="785"/>
        <end position="808"/>
    </location>
</feature>